<protein>
    <submittedName>
        <fullName evidence="3">Nucleoside diphosphate kinase regulator</fullName>
    </submittedName>
</protein>
<feature type="domain" description="Transcription elongation factor GreA/GreB C-terminal" evidence="1">
    <location>
        <begin position="50"/>
        <end position="123"/>
    </location>
</feature>
<dbReference type="InterPro" id="IPR029462">
    <property type="entry name" value="Rnk_N"/>
</dbReference>
<dbReference type="GO" id="GO:0070063">
    <property type="term" value="F:RNA polymerase binding"/>
    <property type="evidence" value="ECO:0007669"/>
    <property type="project" value="InterPro"/>
</dbReference>
<gene>
    <name evidence="3" type="ORF">GFN93_08620</name>
</gene>
<reference evidence="3 4" key="1">
    <citation type="submission" date="2019-10" db="EMBL/GenBank/DDBJ databases">
        <title>Alcanivorax sp.PA15-N-34 draft genome sequence.</title>
        <authorList>
            <person name="Liao X."/>
            <person name="Shao Z."/>
        </authorList>
    </citation>
    <scope>NUCLEOTIDE SEQUENCE [LARGE SCALE GENOMIC DNA]</scope>
    <source>
        <strain evidence="3 4">PA15-N-34</strain>
    </source>
</reference>
<dbReference type="Gene3D" id="3.10.50.30">
    <property type="entry name" value="Transcription elongation factor, GreA/GreB, C-terminal domain"/>
    <property type="match status" value="1"/>
</dbReference>
<evidence type="ECO:0000313" key="4">
    <source>
        <dbReference type="Proteomes" id="UP000469421"/>
    </source>
</evidence>
<dbReference type="Pfam" id="PF14760">
    <property type="entry name" value="Rnk_N"/>
    <property type="match status" value="1"/>
</dbReference>
<dbReference type="InterPro" id="IPR001437">
    <property type="entry name" value="Tscrpt_elong_fac_GreA/B_C"/>
</dbReference>
<dbReference type="Pfam" id="PF01272">
    <property type="entry name" value="GreA_GreB"/>
    <property type="match status" value="1"/>
</dbReference>
<accession>A0A6N7LYH6</accession>
<sequence>MAKLPSITVTTLDRARLYALLDRQQEDSDEVDHLYAELERAHIVAPDELPQGTVCLGSRVRFCETATGKIHQRVLALPGDMALYPDAISILSPAGAALLGLSVGDTIDWPYRNRTLHLQLLDVLPAEQQ</sequence>
<dbReference type="Gene3D" id="1.10.286.20">
    <property type="match status" value="1"/>
</dbReference>
<keyword evidence="3" id="KW-0808">Transferase</keyword>
<dbReference type="GO" id="GO:0016301">
    <property type="term" value="F:kinase activity"/>
    <property type="evidence" value="ECO:0007669"/>
    <property type="project" value="UniProtKB-KW"/>
</dbReference>
<name>A0A6N7LYH6_9GAMM</name>
<dbReference type="PANTHER" id="PTHR30437">
    <property type="entry name" value="TRANSCRIPTION ELONGATION FACTOR GREA"/>
    <property type="match status" value="1"/>
</dbReference>
<evidence type="ECO:0000313" key="3">
    <source>
        <dbReference type="EMBL" id="MQX53311.1"/>
    </source>
</evidence>
<dbReference type="SUPFAM" id="SSF54534">
    <property type="entry name" value="FKBP-like"/>
    <property type="match status" value="1"/>
</dbReference>
<dbReference type="EMBL" id="WIRE01000001">
    <property type="protein sequence ID" value="MQX53311.1"/>
    <property type="molecule type" value="Genomic_DNA"/>
</dbReference>
<feature type="domain" description="Regulator of nucleoside diphosphate kinase N-terminal" evidence="2">
    <location>
        <begin position="5"/>
        <end position="44"/>
    </location>
</feature>
<dbReference type="Proteomes" id="UP000469421">
    <property type="component" value="Unassembled WGS sequence"/>
</dbReference>
<keyword evidence="4" id="KW-1185">Reference proteome</keyword>
<keyword evidence="3" id="KW-0418">Kinase</keyword>
<proteinExistence type="predicted"/>
<dbReference type="GO" id="GO:0032784">
    <property type="term" value="P:regulation of DNA-templated transcription elongation"/>
    <property type="evidence" value="ECO:0007669"/>
    <property type="project" value="InterPro"/>
</dbReference>
<evidence type="ECO:0000259" key="1">
    <source>
        <dbReference type="Pfam" id="PF01272"/>
    </source>
</evidence>
<dbReference type="InterPro" id="IPR036953">
    <property type="entry name" value="GreA/GreB_C_sf"/>
</dbReference>
<comment type="caution">
    <text evidence="3">The sequence shown here is derived from an EMBL/GenBank/DDBJ whole genome shotgun (WGS) entry which is preliminary data.</text>
</comment>
<dbReference type="PANTHER" id="PTHR30437:SF5">
    <property type="entry name" value="REGULATOR OF NUCLEOSIDE DIPHOSPHATE KINASE"/>
    <property type="match status" value="1"/>
</dbReference>
<evidence type="ECO:0000259" key="2">
    <source>
        <dbReference type="Pfam" id="PF14760"/>
    </source>
</evidence>
<dbReference type="RefSeq" id="WP_153500578.1">
    <property type="nucleotide sequence ID" value="NZ_WIRE01000001.1"/>
</dbReference>
<dbReference type="GO" id="GO:0003677">
    <property type="term" value="F:DNA binding"/>
    <property type="evidence" value="ECO:0007669"/>
    <property type="project" value="InterPro"/>
</dbReference>
<dbReference type="InterPro" id="IPR023459">
    <property type="entry name" value="Tscrpt_elong_fac_GreA/B_fam"/>
</dbReference>
<dbReference type="GO" id="GO:0006354">
    <property type="term" value="P:DNA-templated transcription elongation"/>
    <property type="evidence" value="ECO:0007669"/>
    <property type="project" value="TreeGrafter"/>
</dbReference>
<dbReference type="NCBIfam" id="NF004396">
    <property type="entry name" value="PRK05753.1"/>
    <property type="match status" value="1"/>
</dbReference>
<dbReference type="AlphaFoldDB" id="A0A6N7LYH6"/>
<organism evidence="3 4">
    <name type="scientific">Alcanivorax sediminis</name>
    <dbReference type="NCBI Taxonomy" id="2663008"/>
    <lineage>
        <taxon>Bacteria</taxon>
        <taxon>Pseudomonadati</taxon>
        <taxon>Pseudomonadota</taxon>
        <taxon>Gammaproteobacteria</taxon>
        <taxon>Oceanospirillales</taxon>
        <taxon>Alcanivoracaceae</taxon>
        <taxon>Alcanivorax</taxon>
    </lineage>
</organism>